<keyword evidence="3" id="KW-0288">FMN</keyword>
<dbReference type="InterPro" id="IPR013785">
    <property type="entry name" value="Aldolase_TIM"/>
</dbReference>
<name>A0A542E6T8_9MICO</name>
<comment type="caution">
    <text evidence="7">The sequence shown here is derived from an EMBL/GenBank/DDBJ whole genome shotgun (WGS) entry which is preliminary data.</text>
</comment>
<evidence type="ECO:0000256" key="3">
    <source>
        <dbReference type="ARBA" id="ARBA00022643"/>
    </source>
</evidence>
<comment type="cofactor">
    <cofactor evidence="1">
        <name>FMN</name>
        <dbReference type="ChEBI" id="CHEBI:58210"/>
    </cofactor>
</comment>
<keyword evidence="2" id="KW-0285">Flavoprotein</keyword>
<evidence type="ECO:0000256" key="1">
    <source>
        <dbReference type="ARBA" id="ARBA00001917"/>
    </source>
</evidence>
<proteinExistence type="predicted"/>
<dbReference type="AlphaFoldDB" id="A0A542E6T8"/>
<dbReference type="Pfam" id="PF00724">
    <property type="entry name" value="Oxidored_FMN"/>
    <property type="match status" value="1"/>
</dbReference>
<dbReference type="GO" id="GO:0010181">
    <property type="term" value="F:FMN binding"/>
    <property type="evidence" value="ECO:0007669"/>
    <property type="project" value="InterPro"/>
</dbReference>
<evidence type="ECO:0000256" key="4">
    <source>
        <dbReference type="ARBA" id="ARBA00022857"/>
    </source>
</evidence>
<organism evidence="7 8">
    <name type="scientific">Lapillicoccus jejuensis</name>
    <dbReference type="NCBI Taxonomy" id="402171"/>
    <lineage>
        <taxon>Bacteria</taxon>
        <taxon>Bacillati</taxon>
        <taxon>Actinomycetota</taxon>
        <taxon>Actinomycetes</taxon>
        <taxon>Micrococcales</taxon>
        <taxon>Intrasporangiaceae</taxon>
        <taxon>Lapillicoccus</taxon>
    </lineage>
</organism>
<sequence>MPGLFDPITLRSLTVRNRAWLAPMCQYSSDEGLPNDWHLVHLGARATGGFGLLLTEAAAVSPEGRISPQDAGIWSDDQAQAWERVVDVVHGQGAAIGTQLAHAGRKGSTYRPWAPQHGTVPAADGGWVPVGPSEEPYPGYDAPQQLDVEGIAEVVRDFRDAAVRSVDAGFDTVELHAAHGYLFHEFLSPLSNHRDDAWGGSFEGRTRLLLDTVDAVRGAIPDGMPLLVRISGTDWLEGGWDLEQSVELARLMAPRGVDLVDVSSGGNAPASIPVGPGYQVPLAAGVRSGAGVATGAVGLITEPVQAEKVLANGEADVVLLARAALREPAWPLRAAHELGVAVDDAPWPPQYTRGTWPTA</sequence>
<dbReference type="InterPro" id="IPR001155">
    <property type="entry name" value="OxRdtase_FMN_N"/>
</dbReference>
<evidence type="ECO:0000256" key="2">
    <source>
        <dbReference type="ARBA" id="ARBA00022630"/>
    </source>
</evidence>
<keyword evidence="8" id="KW-1185">Reference proteome</keyword>
<dbReference type="GO" id="GO:0003959">
    <property type="term" value="F:NADPH dehydrogenase activity"/>
    <property type="evidence" value="ECO:0007669"/>
    <property type="project" value="InterPro"/>
</dbReference>
<accession>A0A542E6T8</accession>
<dbReference type="PANTHER" id="PTHR43303:SF4">
    <property type="entry name" value="NADPH DEHYDROGENASE C23G7.10C-RELATED"/>
    <property type="match status" value="1"/>
</dbReference>
<keyword evidence="5" id="KW-0560">Oxidoreductase</keyword>
<dbReference type="Gene3D" id="3.20.20.70">
    <property type="entry name" value="Aldolase class I"/>
    <property type="match status" value="1"/>
</dbReference>
<evidence type="ECO:0000313" key="8">
    <source>
        <dbReference type="Proteomes" id="UP000317893"/>
    </source>
</evidence>
<dbReference type="RefSeq" id="WP_141850189.1">
    <property type="nucleotide sequence ID" value="NZ_BAAAPR010000018.1"/>
</dbReference>
<dbReference type="OrthoDB" id="3169239at2"/>
<dbReference type="EMBL" id="VFMN01000001">
    <property type="protein sequence ID" value="TQJ11052.1"/>
    <property type="molecule type" value="Genomic_DNA"/>
</dbReference>
<feature type="domain" description="NADH:flavin oxidoreductase/NADH oxidase N-terminal" evidence="6">
    <location>
        <begin position="4"/>
        <end position="338"/>
    </location>
</feature>
<reference evidence="7 8" key="1">
    <citation type="submission" date="2019-06" db="EMBL/GenBank/DDBJ databases">
        <title>Sequencing the genomes of 1000 actinobacteria strains.</title>
        <authorList>
            <person name="Klenk H.-P."/>
        </authorList>
    </citation>
    <scope>NUCLEOTIDE SEQUENCE [LARGE SCALE GENOMIC DNA]</scope>
    <source>
        <strain evidence="7 8">DSM 18607</strain>
    </source>
</reference>
<dbReference type="InterPro" id="IPR044152">
    <property type="entry name" value="YqjM-like"/>
</dbReference>
<gene>
    <name evidence="7" type="ORF">FB458_4201</name>
</gene>
<evidence type="ECO:0000256" key="5">
    <source>
        <dbReference type="ARBA" id="ARBA00023002"/>
    </source>
</evidence>
<protein>
    <submittedName>
        <fullName evidence="7">2,4-dienoyl-CoA reductase-like NADH-dependent reductase (Old Yellow Enzyme family)</fullName>
    </submittedName>
</protein>
<dbReference type="Proteomes" id="UP000317893">
    <property type="component" value="Unassembled WGS sequence"/>
</dbReference>
<dbReference type="PANTHER" id="PTHR43303">
    <property type="entry name" value="NADPH DEHYDROGENASE C23G7.10C-RELATED"/>
    <property type="match status" value="1"/>
</dbReference>
<evidence type="ECO:0000313" key="7">
    <source>
        <dbReference type="EMBL" id="TQJ11052.1"/>
    </source>
</evidence>
<keyword evidence="4" id="KW-0521">NADP</keyword>
<dbReference type="GO" id="GO:0050661">
    <property type="term" value="F:NADP binding"/>
    <property type="evidence" value="ECO:0007669"/>
    <property type="project" value="InterPro"/>
</dbReference>
<dbReference type="CDD" id="cd02932">
    <property type="entry name" value="OYE_YqiM_FMN"/>
    <property type="match status" value="1"/>
</dbReference>
<evidence type="ECO:0000259" key="6">
    <source>
        <dbReference type="Pfam" id="PF00724"/>
    </source>
</evidence>
<dbReference type="SUPFAM" id="SSF51395">
    <property type="entry name" value="FMN-linked oxidoreductases"/>
    <property type="match status" value="1"/>
</dbReference>